<dbReference type="Proteomes" id="UP001066276">
    <property type="component" value="Chromosome 12"/>
</dbReference>
<accession>A0AAV7KQC1</accession>
<organism evidence="2 3">
    <name type="scientific">Pleurodeles waltl</name>
    <name type="common">Iberian ribbed newt</name>
    <dbReference type="NCBI Taxonomy" id="8319"/>
    <lineage>
        <taxon>Eukaryota</taxon>
        <taxon>Metazoa</taxon>
        <taxon>Chordata</taxon>
        <taxon>Craniata</taxon>
        <taxon>Vertebrata</taxon>
        <taxon>Euteleostomi</taxon>
        <taxon>Amphibia</taxon>
        <taxon>Batrachia</taxon>
        <taxon>Caudata</taxon>
        <taxon>Salamandroidea</taxon>
        <taxon>Salamandridae</taxon>
        <taxon>Pleurodelinae</taxon>
        <taxon>Pleurodeles</taxon>
    </lineage>
</organism>
<feature type="compositionally biased region" description="Pro residues" evidence="1">
    <location>
        <begin position="68"/>
        <end position="82"/>
    </location>
</feature>
<keyword evidence="3" id="KW-1185">Reference proteome</keyword>
<dbReference type="EMBL" id="JANPWB010000016">
    <property type="protein sequence ID" value="KAJ1080089.1"/>
    <property type="molecule type" value="Genomic_DNA"/>
</dbReference>
<dbReference type="AlphaFoldDB" id="A0AAV7KQC1"/>
<protein>
    <submittedName>
        <fullName evidence="2">Uncharacterized protein</fullName>
    </submittedName>
</protein>
<evidence type="ECO:0000313" key="2">
    <source>
        <dbReference type="EMBL" id="KAJ1080089.1"/>
    </source>
</evidence>
<sequence length="235" mass="25145">MSPHSVALQPAPRAFTTLRLSLGPSTPHVPRPVLGKTTAGRLHRRPGGPSSLCYARLLHQGPEAGRPHSPPPPPLSRSPSPPRGQKKRAGHSSHCRPCSPGTSRDPALRREAPPTSAAAQAPLSTSVPRQAAPSTAVRWAAPRGRLTALCARRQQVRAKAERLDAAVLCTCVRPRYPPREPSVSCHPSPSREGPGCSNPGLQAYVGAWAAELAKTRLLTPPSWPRPRLFTLFLLV</sequence>
<reference evidence="2" key="1">
    <citation type="journal article" date="2022" name="bioRxiv">
        <title>Sequencing and chromosome-scale assembly of the giantPleurodeles waltlgenome.</title>
        <authorList>
            <person name="Brown T."/>
            <person name="Elewa A."/>
            <person name="Iarovenko S."/>
            <person name="Subramanian E."/>
            <person name="Araus A.J."/>
            <person name="Petzold A."/>
            <person name="Susuki M."/>
            <person name="Suzuki K.-i.T."/>
            <person name="Hayashi T."/>
            <person name="Toyoda A."/>
            <person name="Oliveira C."/>
            <person name="Osipova E."/>
            <person name="Leigh N.D."/>
            <person name="Simon A."/>
            <person name="Yun M.H."/>
        </authorList>
    </citation>
    <scope>NUCLEOTIDE SEQUENCE</scope>
    <source>
        <strain evidence="2">20211129_DDA</strain>
        <tissue evidence="2">Liver</tissue>
    </source>
</reference>
<feature type="compositionally biased region" description="Basic residues" evidence="1">
    <location>
        <begin position="84"/>
        <end position="94"/>
    </location>
</feature>
<comment type="caution">
    <text evidence="2">The sequence shown here is derived from an EMBL/GenBank/DDBJ whole genome shotgun (WGS) entry which is preliminary data.</text>
</comment>
<proteinExistence type="predicted"/>
<feature type="region of interest" description="Disordered" evidence="1">
    <location>
        <begin position="21"/>
        <end position="137"/>
    </location>
</feature>
<evidence type="ECO:0000313" key="3">
    <source>
        <dbReference type="Proteomes" id="UP001066276"/>
    </source>
</evidence>
<name>A0AAV7KQC1_PLEWA</name>
<gene>
    <name evidence="2" type="ORF">NDU88_000310</name>
</gene>
<evidence type="ECO:0000256" key="1">
    <source>
        <dbReference type="SAM" id="MobiDB-lite"/>
    </source>
</evidence>